<sequence>MTIKTYHSPEGFKKALEDRMRAAVTTRNSLPRQRQRLVFERFLARVFAGFSEAVTLKGGVALELRIERARATKDVDLR</sequence>
<comment type="caution">
    <text evidence="1">The sequence shown here is derived from an EMBL/GenBank/DDBJ whole genome shotgun (WGS) entry which is preliminary data.</text>
</comment>
<evidence type="ECO:0008006" key="3">
    <source>
        <dbReference type="Google" id="ProtNLM"/>
    </source>
</evidence>
<accession>A0ABS7TK00</accession>
<reference evidence="1" key="1">
    <citation type="submission" date="2021-08" db="EMBL/GenBank/DDBJ databases">
        <authorList>
            <person name="Stevens D.C."/>
        </authorList>
    </citation>
    <scope>NUCLEOTIDE SEQUENCE</scope>
    <source>
        <strain evidence="1">DSM 53165</strain>
    </source>
</reference>
<dbReference type="Proteomes" id="UP001139031">
    <property type="component" value="Unassembled WGS sequence"/>
</dbReference>
<organism evidence="1 2">
    <name type="scientific">Nannocystis pusilla</name>
    <dbReference type="NCBI Taxonomy" id="889268"/>
    <lineage>
        <taxon>Bacteria</taxon>
        <taxon>Pseudomonadati</taxon>
        <taxon>Myxococcota</taxon>
        <taxon>Polyangia</taxon>
        <taxon>Nannocystales</taxon>
        <taxon>Nannocystaceae</taxon>
        <taxon>Nannocystis</taxon>
    </lineage>
</organism>
<evidence type="ECO:0000313" key="1">
    <source>
        <dbReference type="EMBL" id="MBZ5708545.1"/>
    </source>
</evidence>
<dbReference type="InterPro" id="IPR014942">
    <property type="entry name" value="AbiEii"/>
</dbReference>
<keyword evidence="2" id="KW-1185">Reference proteome</keyword>
<dbReference type="RefSeq" id="WP_224190292.1">
    <property type="nucleotide sequence ID" value="NZ_JAIRAU010000001.1"/>
</dbReference>
<name>A0ABS7TK00_9BACT</name>
<protein>
    <recommendedName>
        <fullName evidence="3">Nucleotidyl transferase AbiEii/AbiGii toxin family protein</fullName>
    </recommendedName>
</protein>
<dbReference type="Pfam" id="PF08843">
    <property type="entry name" value="AbiEii"/>
    <property type="match status" value="1"/>
</dbReference>
<dbReference type="EMBL" id="JAIRAU010000001">
    <property type="protein sequence ID" value="MBZ5708545.1"/>
    <property type="molecule type" value="Genomic_DNA"/>
</dbReference>
<gene>
    <name evidence="1" type="ORF">K7C98_04695</name>
</gene>
<proteinExistence type="predicted"/>
<evidence type="ECO:0000313" key="2">
    <source>
        <dbReference type="Proteomes" id="UP001139031"/>
    </source>
</evidence>